<dbReference type="AlphaFoldDB" id="A0A6A4RV14"/>
<reference evidence="1 2" key="1">
    <citation type="submission" date="2019-06" db="EMBL/GenBank/DDBJ databases">
        <title>Draft genomes of female and male turbot (Scophthalmus maximus).</title>
        <authorList>
            <person name="Xu H."/>
            <person name="Xu X.-W."/>
            <person name="Shao C."/>
            <person name="Chen S."/>
        </authorList>
    </citation>
    <scope>NUCLEOTIDE SEQUENCE [LARGE SCALE GENOMIC DNA]</scope>
    <source>
        <strain evidence="1">Ysfricsl-2016a</strain>
        <tissue evidence="1">Blood</tissue>
    </source>
</reference>
<organism evidence="1 2">
    <name type="scientific">Scophthalmus maximus</name>
    <name type="common">Turbot</name>
    <name type="synonym">Psetta maxima</name>
    <dbReference type="NCBI Taxonomy" id="52904"/>
    <lineage>
        <taxon>Eukaryota</taxon>
        <taxon>Metazoa</taxon>
        <taxon>Chordata</taxon>
        <taxon>Craniata</taxon>
        <taxon>Vertebrata</taxon>
        <taxon>Euteleostomi</taxon>
        <taxon>Actinopterygii</taxon>
        <taxon>Neopterygii</taxon>
        <taxon>Teleostei</taxon>
        <taxon>Neoteleostei</taxon>
        <taxon>Acanthomorphata</taxon>
        <taxon>Carangaria</taxon>
        <taxon>Pleuronectiformes</taxon>
        <taxon>Pleuronectoidei</taxon>
        <taxon>Scophthalmidae</taxon>
        <taxon>Scophthalmus</taxon>
    </lineage>
</organism>
<comment type="caution">
    <text evidence="1">The sequence shown here is derived from an EMBL/GenBank/DDBJ whole genome shotgun (WGS) entry which is preliminary data.</text>
</comment>
<gene>
    <name evidence="1" type="ORF">F2P81_022744</name>
</gene>
<accession>A0A6A4RV14</accession>
<protein>
    <submittedName>
        <fullName evidence="1">Uncharacterized protein</fullName>
    </submittedName>
</protein>
<evidence type="ECO:0000313" key="2">
    <source>
        <dbReference type="Proteomes" id="UP000438429"/>
    </source>
</evidence>
<dbReference type="EMBL" id="VEVO01000020">
    <property type="protein sequence ID" value="KAF0025863.1"/>
    <property type="molecule type" value="Genomic_DNA"/>
</dbReference>
<name>A0A6A4RV14_SCOMX</name>
<evidence type="ECO:0000313" key="1">
    <source>
        <dbReference type="EMBL" id="KAF0025863.1"/>
    </source>
</evidence>
<proteinExistence type="predicted"/>
<dbReference type="Proteomes" id="UP000438429">
    <property type="component" value="Unassembled WGS sequence"/>
</dbReference>
<sequence length="100" mass="11382">MCLLFVVRLRFKESAVQTDGRQPAQRQVETRTTAARVVRHLAVRTDVAELRRVQTPDVSDSTVPSKLKINVTRRSCDLRRELLSMTLDAQVTASIFTEKL</sequence>